<protein>
    <recommendedName>
        <fullName evidence="1">Nudix hydrolase domain-containing protein</fullName>
    </recommendedName>
</protein>
<dbReference type="SUPFAM" id="SSF55811">
    <property type="entry name" value="Nudix"/>
    <property type="match status" value="1"/>
</dbReference>
<proteinExistence type="predicted"/>
<dbReference type="Pfam" id="PF00293">
    <property type="entry name" value="NUDIX"/>
    <property type="match status" value="1"/>
</dbReference>
<dbReference type="EMBL" id="KV784359">
    <property type="protein sequence ID" value="OEU15283.1"/>
    <property type="molecule type" value="Genomic_DNA"/>
</dbReference>
<dbReference type="GO" id="GO:0044715">
    <property type="term" value="F:8-oxo-dGDP phosphatase activity"/>
    <property type="evidence" value="ECO:0007669"/>
    <property type="project" value="TreeGrafter"/>
</dbReference>
<dbReference type="Proteomes" id="UP000095751">
    <property type="component" value="Unassembled WGS sequence"/>
</dbReference>
<dbReference type="InterPro" id="IPR031804">
    <property type="entry name" value="DUF4743"/>
</dbReference>
<name>A0A1E7FBV1_9STRA</name>
<dbReference type="KEGG" id="fcy:FRACYDRAFT_186707"/>
<feature type="domain" description="Nudix hydrolase" evidence="1">
    <location>
        <begin position="107"/>
        <end position="264"/>
    </location>
</feature>
<dbReference type="PROSITE" id="PS51462">
    <property type="entry name" value="NUDIX"/>
    <property type="match status" value="1"/>
</dbReference>
<dbReference type="InterPro" id="IPR000086">
    <property type="entry name" value="NUDIX_hydrolase_dom"/>
</dbReference>
<reference evidence="2 3" key="1">
    <citation type="submission" date="2016-09" db="EMBL/GenBank/DDBJ databases">
        <title>Extensive genetic diversity and differential bi-allelic expression allows diatom success in the polar Southern Ocean.</title>
        <authorList>
            <consortium name="DOE Joint Genome Institute"/>
            <person name="Mock T."/>
            <person name="Otillar R.P."/>
            <person name="Strauss J."/>
            <person name="Dupont C."/>
            <person name="Frickenhaus S."/>
            <person name="Maumus F."/>
            <person name="Mcmullan M."/>
            <person name="Sanges R."/>
            <person name="Schmutz J."/>
            <person name="Toseland A."/>
            <person name="Valas R."/>
            <person name="Veluchamy A."/>
            <person name="Ward B.J."/>
            <person name="Allen A."/>
            <person name="Barry K."/>
            <person name="Falciatore A."/>
            <person name="Ferrante M."/>
            <person name="Fortunato A.E."/>
            <person name="Gloeckner G."/>
            <person name="Gruber A."/>
            <person name="Hipkin R."/>
            <person name="Janech M."/>
            <person name="Kroth P."/>
            <person name="Leese F."/>
            <person name="Lindquist E."/>
            <person name="Lyon B.R."/>
            <person name="Martin J."/>
            <person name="Mayer C."/>
            <person name="Parker M."/>
            <person name="Quesneville H."/>
            <person name="Raymond J."/>
            <person name="Uhlig C."/>
            <person name="Valentin K.U."/>
            <person name="Worden A.Z."/>
            <person name="Armbrust E.V."/>
            <person name="Bowler C."/>
            <person name="Green B."/>
            <person name="Moulton V."/>
            <person name="Van Oosterhout C."/>
            <person name="Grigoriev I."/>
        </authorList>
    </citation>
    <scope>NUCLEOTIDE SEQUENCE [LARGE SCALE GENOMIC DNA]</scope>
    <source>
        <strain evidence="2 3">CCMP1102</strain>
    </source>
</reference>
<dbReference type="InParanoid" id="A0A1E7FBV1"/>
<dbReference type="FunFam" id="3.90.79.10:FF:000019">
    <property type="entry name" value="Thiamin pyrophosphokinase, putative"/>
    <property type="match status" value="1"/>
</dbReference>
<sequence>MRETRTTSRILEIHRLFLNWYQRHPSSSSSSSSSSSYFRPFLTLSEKIAGTTIESRTKAVAAVMDQLKMNGIVTGWRNELYSVSDSFYNPTVFLMERAAISVLGVLEYGVHINGIVLDQSDNEDNDNNNSSKKLMWMARRSKLKSKYPGMVDHIVAGGQPAGLSLMENVIKECEEEAGIPPEITEPNIYPAGVVSYETVTGNKNGNGNKISRVVLFNYDLYLPKDYIPKPLDGEVEEFFLWNYNQIRESLSPDFYDPIKPNCYLVIIDYLLRERNYISPDTKGYLDVVRELRSGDCI</sequence>
<dbReference type="PANTHER" id="PTHR13622">
    <property type="entry name" value="THIAMIN PYROPHOSPHOKINASE"/>
    <property type="match status" value="1"/>
</dbReference>
<dbReference type="OrthoDB" id="10261522at2759"/>
<dbReference type="AlphaFoldDB" id="A0A1E7FBV1"/>
<keyword evidence="3" id="KW-1185">Reference proteome</keyword>
<dbReference type="InterPro" id="IPR015797">
    <property type="entry name" value="NUDIX_hydrolase-like_dom_sf"/>
</dbReference>
<dbReference type="Pfam" id="PF15916">
    <property type="entry name" value="DUF4743"/>
    <property type="match status" value="1"/>
</dbReference>
<evidence type="ECO:0000313" key="3">
    <source>
        <dbReference type="Proteomes" id="UP000095751"/>
    </source>
</evidence>
<accession>A0A1E7FBV1</accession>
<evidence type="ECO:0000259" key="1">
    <source>
        <dbReference type="PROSITE" id="PS51462"/>
    </source>
</evidence>
<dbReference type="CDD" id="cd03676">
    <property type="entry name" value="NUDIX_Tnr3_like"/>
    <property type="match status" value="1"/>
</dbReference>
<evidence type="ECO:0000313" key="2">
    <source>
        <dbReference type="EMBL" id="OEU15283.1"/>
    </source>
</evidence>
<organism evidence="2 3">
    <name type="scientific">Fragilariopsis cylindrus CCMP1102</name>
    <dbReference type="NCBI Taxonomy" id="635003"/>
    <lineage>
        <taxon>Eukaryota</taxon>
        <taxon>Sar</taxon>
        <taxon>Stramenopiles</taxon>
        <taxon>Ochrophyta</taxon>
        <taxon>Bacillariophyta</taxon>
        <taxon>Bacillariophyceae</taxon>
        <taxon>Bacillariophycidae</taxon>
        <taxon>Bacillariales</taxon>
        <taxon>Bacillariaceae</taxon>
        <taxon>Fragilariopsis</taxon>
    </lineage>
</organism>
<dbReference type="PANTHER" id="PTHR13622:SF8">
    <property type="entry name" value="THIAMIN PYROPHOSPHOKINASE 1"/>
    <property type="match status" value="1"/>
</dbReference>
<dbReference type="Gene3D" id="3.90.79.10">
    <property type="entry name" value="Nucleoside Triphosphate Pyrophosphohydrolase"/>
    <property type="match status" value="1"/>
</dbReference>
<gene>
    <name evidence="2" type="ORF">FRACYDRAFT_186707</name>
</gene>